<dbReference type="AlphaFoldDB" id="A0A9N8PJV6"/>
<feature type="domain" description="DUF4246" evidence="2">
    <location>
        <begin position="37"/>
        <end position="107"/>
    </location>
</feature>
<accession>A0A9N8PJV6</accession>
<evidence type="ECO:0000259" key="1">
    <source>
        <dbReference type="Pfam" id="PF14033"/>
    </source>
</evidence>
<feature type="domain" description="DUF4246" evidence="1">
    <location>
        <begin position="119"/>
        <end position="589"/>
    </location>
</feature>
<keyword evidence="4" id="KW-1185">Reference proteome</keyword>
<protein>
    <recommendedName>
        <fullName evidence="5">DUF1665 domain-containing protein</fullName>
    </recommendedName>
</protein>
<dbReference type="EMBL" id="CAIJEN010000017">
    <property type="protein sequence ID" value="CAD0096631.1"/>
    <property type="molecule type" value="Genomic_DNA"/>
</dbReference>
<feature type="non-terminal residue" evidence="3">
    <location>
        <position position="656"/>
    </location>
</feature>
<name>A0A9N8PJV6_9PEZI</name>
<dbReference type="InterPro" id="IPR025340">
    <property type="entry name" value="DUF4246"/>
</dbReference>
<reference evidence="3" key="1">
    <citation type="submission" date="2020-06" db="EMBL/GenBank/DDBJ databases">
        <authorList>
            <person name="Onetto C."/>
        </authorList>
    </citation>
    <scope>NUCLEOTIDE SEQUENCE</scope>
</reference>
<evidence type="ECO:0000313" key="3">
    <source>
        <dbReference type="EMBL" id="CAD0096631.1"/>
    </source>
</evidence>
<evidence type="ECO:0000313" key="4">
    <source>
        <dbReference type="Proteomes" id="UP000716446"/>
    </source>
</evidence>
<dbReference type="Pfam" id="PF14033">
    <property type="entry name" value="DUF4246"/>
    <property type="match status" value="1"/>
</dbReference>
<dbReference type="InterPro" id="IPR049192">
    <property type="entry name" value="DUF4246_C"/>
</dbReference>
<proteinExistence type="predicted"/>
<dbReference type="InterPro" id="IPR049207">
    <property type="entry name" value="DUF4246_N"/>
</dbReference>
<evidence type="ECO:0000259" key="2">
    <source>
        <dbReference type="Pfam" id="PF21666"/>
    </source>
</evidence>
<organism evidence="3 4">
    <name type="scientific">Aureobasidium vineae</name>
    <dbReference type="NCBI Taxonomy" id="2773715"/>
    <lineage>
        <taxon>Eukaryota</taxon>
        <taxon>Fungi</taxon>
        <taxon>Dikarya</taxon>
        <taxon>Ascomycota</taxon>
        <taxon>Pezizomycotina</taxon>
        <taxon>Dothideomycetes</taxon>
        <taxon>Dothideomycetidae</taxon>
        <taxon>Dothideales</taxon>
        <taxon>Saccotheciaceae</taxon>
        <taxon>Aureobasidium</taxon>
    </lineage>
</organism>
<comment type="caution">
    <text evidence="3">The sequence shown here is derived from an EMBL/GenBank/DDBJ whole genome shotgun (WGS) entry which is preliminary data.</text>
</comment>
<dbReference type="PANTHER" id="PTHR33119:SF1">
    <property type="entry name" value="FE2OG DIOXYGENASE DOMAIN-CONTAINING PROTEIN"/>
    <property type="match status" value="1"/>
</dbReference>
<dbReference type="PANTHER" id="PTHR33119">
    <property type="entry name" value="IFI3P"/>
    <property type="match status" value="1"/>
</dbReference>
<gene>
    <name evidence="3" type="ORF">AWRI4619_LOCUS9376</name>
</gene>
<evidence type="ECO:0008006" key="5">
    <source>
        <dbReference type="Google" id="ProtNLM"/>
    </source>
</evidence>
<dbReference type="Pfam" id="PF21666">
    <property type="entry name" value="DUF4246_N"/>
    <property type="match status" value="1"/>
</dbReference>
<dbReference type="Proteomes" id="UP000716446">
    <property type="component" value="Unassembled WGS sequence"/>
</dbReference>
<sequence length="656" mass="75394">LKPTYAMSTPETIQQKTVPDNIKCHHFANDAGQQIFPGLGMDLDASECNQYKCPHHRLVDVDPTAWTGALLAIRELNMMIAMQKLMEKPEWFRKVFDDTICDKWMAELMSQAEDFSELMWQYCVAELRDKAKTLEKTGIVAAIDVDAQVVYSDNTISQELRQELNRAVASLENVPDKDKDWHPRTRDRVLDLVHPSLFPLIYGHSKVLKEGVVGLEDCTSYCGQGEVIGKPKVYSDYYSDEFQWLPCDVKFEGENEVKIVSYINNLHPREHAGLYHLIEKVIAKAVPLWDQLLSHTGGSLSANNGTLRSRDYVRPFHPRIGINDFHFEWVHGRDERPGGWTLGRHPETEEEKAELKALSDAAGALEYNWSGISHKIDKEQKGIDSDDSYELDEWWRDNMRTLHFPEPNPYKPREVLEEPPLDLRKEYADSGLQIIVKLANTYLTPDDPVWEGGSWHVEGLLNEHIVATASYYFSNDNITPSHLKFRHNCNEEAHLDLKYEQGDWDHLEKITGFKNDEDVLIQDLGSVLCKQGRLLAFPNVLQHNVGSFQLEDNTRPGERKILALFLVDPHVRILSTSKVPPQQKHWWASELREQREHIDKLKTLPNELMEKVFGDVTDFPISMDAAKGFREELMEERGPLAESMVGCEATFYFCEH</sequence>